<evidence type="ECO:0008006" key="5">
    <source>
        <dbReference type="Google" id="ProtNLM"/>
    </source>
</evidence>
<keyword evidence="4" id="KW-1185">Reference proteome</keyword>
<keyword evidence="2" id="KW-0677">Repeat</keyword>
<evidence type="ECO:0000256" key="1">
    <source>
        <dbReference type="ARBA" id="ARBA00022441"/>
    </source>
</evidence>
<evidence type="ECO:0000313" key="3">
    <source>
        <dbReference type="EMBL" id="CAH1404654.1"/>
    </source>
</evidence>
<keyword evidence="1" id="KW-0880">Kelch repeat</keyword>
<dbReference type="InterPro" id="IPR052125">
    <property type="entry name" value="KLHDC10"/>
</dbReference>
<dbReference type="OrthoDB" id="7676067at2759"/>
<name>A0A9P0HM75_NEZVI</name>
<accession>A0A9P0HM75</accession>
<protein>
    <recommendedName>
        <fullName evidence="5">Kelch domain-containing protein 10</fullName>
    </recommendedName>
</protein>
<gene>
    <name evidence="3" type="ORF">NEZAVI_LOCUS13024</name>
</gene>
<dbReference type="AlphaFoldDB" id="A0A9P0HM75"/>
<dbReference type="InterPro" id="IPR015915">
    <property type="entry name" value="Kelch-typ_b-propeller"/>
</dbReference>
<dbReference type="GO" id="GO:0032874">
    <property type="term" value="P:positive regulation of stress-activated MAPK cascade"/>
    <property type="evidence" value="ECO:0007669"/>
    <property type="project" value="TreeGrafter"/>
</dbReference>
<dbReference type="Gene3D" id="2.120.10.80">
    <property type="entry name" value="Kelch-type beta propeller"/>
    <property type="match status" value="2"/>
</dbReference>
<dbReference type="SUPFAM" id="SSF117281">
    <property type="entry name" value="Kelch motif"/>
    <property type="match status" value="1"/>
</dbReference>
<sequence length="399" mass="44988">MQSSRMVRSEGDLLPNNLELYAFKPFVHEILRTDSILPHARSGHRVACDDDNLYVYGGYNPNIVDPEAEGAQNGNEGCLFREVLKFNFASMMWKKLNIKDIPYNLASVALIMSGKVLMVYGGTGVPFHSEKSNVLYVCNLGEQEPQFRKITTTGKVPAELYGQAMFFRDNHIYVVGGTTGYDYFLDVHRLNLTTNVWEEVYICKGLKGEPSGRYRHEIAVVGNKVYILGGGRSNEGVKLEEIPVFDLDEKVWEIARSIKDEIHGYPAQRQFHSTARIPGTNSFILIGGVHGSEKIYDDCWRLDISSLSWKKISSLQLCIPVFFHGTGVTSSGRMASFGGVVKKGRSQRRVAIIQSAWICIPKLKDISWEAVVHYGFTQALTSIHFQQLRLPSEYYNKLL</sequence>
<organism evidence="3 4">
    <name type="scientific">Nezara viridula</name>
    <name type="common">Southern green stink bug</name>
    <name type="synonym">Cimex viridulus</name>
    <dbReference type="NCBI Taxonomy" id="85310"/>
    <lineage>
        <taxon>Eukaryota</taxon>
        <taxon>Metazoa</taxon>
        <taxon>Ecdysozoa</taxon>
        <taxon>Arthropoda</taxon>
        <taxon>Hexapoda</taxon>
        <taxon>Insecta</taxon>
        <taxon>Pterygota</taxon>
        <taxon>Neoptera</taxon>
        <taxon>Paraneoptera</taxon>
        <taxon>Hemiptera</taxon>
        <taxon>Heteroptera</taxon>
        <taxon>Panheteroptera</taxon>
        <taxon>Pentatomomorpha</taxon>
        <taxon>Pentatomoidea</taxon>
        <taxon>Pentatomidae</taxon>
        <taxon>Pentatominae</taxon>
        <taxon>Nezara</taxon>
    </lineage>
</organism>
<evidence type="ECO:0000313" key="4">
    <source>
        <dbReference type="Proteomes" id="UP001152798"/>
    </source>
</evidence>
<dbReference type="PANTHER" id="PTHR46428:SF1">
    <property type="entry name" value="KELCH DOMAIN-CONTAINING PROTEIN 10"/>
    <property type="match status" value="1"/>
</dbReference>
<dbReference type="Proteomes" id="UP001152798">
    <property type="component" value="Chromosome 6"/>
</dbReference>
<dbReference type="PANTHER" id="PTHR46428">
    <property type="entry name" value="KELCH DOMAIN-CONTAINING PROTEIN 10"/>
    <property type="match status" value="1"/>
</dbReference>
<dbReference type="EMBL" id="OV725082">
    <property type="protein sequence ID" value="CAH1404654.1"/>
    <property type="molecule type" value="Genomic_DNA"/>
</dbReference>
<proteinExistence type="predicted"/>
<reference evidence="3" key="1">
    <citation type="submission" date="2022-01" db="EMBL/GenBank/DDBJ databases">
        <authorList>
            <person name="King R."/>
        </authorList>
    </citation>
    <scope>NUCLEOTIDE SEQUENCE</scope>
</reference>
<evidence type="ECO:0000256" key="2">
    <source>
        <dbReference type="ARBA" id="ARBA00022737"/>
    </source>
</evidence>
<dbReference type="Pfam" id="PF24681">
    <property type="entry name" value="Kelch_KLHDC2_KLHL20_DRC7"/>
    <property type="match status" value="1"/>
</dbReference>